<protein>
    <recommendedName>
        <fullName evidence="3">Reverse transcriptase domain-containing protein</fullName>
    </recommendedName>
</protein>
<evidence type="ECO:0008006" key="3">
    <source>
        <dbReference type="Google" id="ProtNLM"/>
    </source>
</evidence>
<accession>A0ABR1D7J9</accession>
<evidence type="ECO:0000313" key="2">
    <source>
        <dbReference type="Proteomes" id="UP001303046"/>
    </source>
</evidence>
<dbReference type="EMBL" id="JAVFWL010000003">
    <property type="protein sequence ID" value="KAK6746473.1"/>
    <property type="molecule type" value="Genomic_DNA"/>
</dbReference>
<name>A0ABR1D7J9_NECAM</name>
<comment type="caution">
    <text evidence="1">The sequence shown here is derived from an EMBL/GenBank/DDBJ whole genome shotgun (WGS) entry which is preliminary data.</text>
</comment>
<keyword evidence="2" id="KW-1185">Reference proteome</keyword>
<evidence type="ECO:0000313" key="1">
    <source>
        <dbReference type="EMBL" id="KAK6746473.1"/>
    </source>
</evidence>
<dbReference type="Proteomes" id="UP001303046">
    <property type="component" value="Unassembled WGS sequence"/>
</dbReference>
<reference evidence="1 2" key="1">
    <citation type="submission" date="2023-08" db="EMBL/GenBank/DDBJ databases">
        <title>A Necator americanus chromosomal reference genome.</title>
        <authorList>
            <person name="Ilik V."/>
            <person name="Petrzelkova K.J."/>
            <person name="Pardy F."/>
            <person name="Fuh T."/>
            <person name="Niatou-Singa F.S."/>
            <person name="Gouil Q."/>
            <person name="Baker L."/>
            <person name="Ritchie M.E."/>
            <person name="Jex A.R."/>
            <person name="Gazzola D."/>
            <person name="Li H."/>
            <person name="Toshio Fujiwara R."/>
            <person name="Zhan B."/>
            <person name="Aroian R.V."/>
            <person name="Pafco B."/>
            <person name="Schwarz E.M."/>
        </authorList>
    </citation>
    <scope>NUCLEOTIDE SEQUENCE [LARGE SCALE GENOMIC DNA]</scope>
    <source>
        <strain evidence="1 2">Aroian</strain>
        <tissue evidence="1">Whole animal</tissue>
    </source>
</reference>
<sequence>MKRYSPVLNTASGMAVGEATLPVRREQFNLAECKCYQLLNVHRPTIWINERIPDSWMHAAIILLHKKFAVTDPKNYQGISVLRVMCKVLEWFTLDWPIKHRKDTASEEEAGFRPGRSAIA</sequence>
<proteinExistence type="predicted"/>
<gene>
    <name evidence="1" type="primary">Necator_chrIII.g13289</name>
    <name evidence="1" type="ORF">RB195_012522</name>
</gene>
<organism evidence="1 2">
    <name type="scientific">Necator americanus</name>
    <name type="common">Human hookworm</name>
    <dbReference type="NCBI Taxonomy" id="51031"/>
    <lineage>
        <taxon>Eukaryota</taxon>
        <taxon>Metazoa</taxon>
        <taxon>Ecdysozoa</taxon>
        <taxon>Nematoda</taxon>
        <taxon>Chromadorea</taxon>
        <taxon>Rhabditida</taxon>
        <taxon>Rhabditina</taxon>
        <taxon>Rhabditomorpha</taxon>
        <taxon>Strongyloidea</taxon>
        <taxon>Ancylostomatidae</taxon>
        <taxon>Bunostominae</taxon>
        <taxon>Necator</taxon>
    </lineage>
</organism>